<dbReference type="Gene3D" id="3.40.1740.10">
    <property type="entry name" value="VC0467-like"/>
    <property type="match status" value="1"/>
</dbReference>
<dbReference type="PANTHER" id="PTHR30327">
    <property type="entry name" value="UNCHARACTERIZED PROTEIN YQGE"/>
    <property type="match status" value="1"/>
</dbReference>
<dbReference type="NCBIfam" id="NF001268">
    <property type="entry name" value="PRK00228.1-4"/>
    <property type="match status" value="1"/>
</dbReference>
<proteinExistence type="inferred from homology"/>
<dbReference type="HAMAP" id="MF_00758">
    <property type="entry name" value="UPF0301"/>
    <property type="match status" value="1"/>
</dbReference>
<dbReference type="EMBL" id="UOEM01000099">
    <property type="protein sequence ID" value="VAW16823.1"/>
    <property type="molecule type" value="Genomic_DNA"/>
</dbReference>
<protein>
    <submittedName>
        <fullName evidence="1">UPF0301 protein YqgE</fullName>
    </submittedName>
</protein>
<name>A0A3B0TKX3_9ZZZZ</name>
<accession>A0A3B0TKX3</accession>
<gene>
    <name evidence="1" type="ORF">MNBD_ALPHA09-1834</name>
</gene>
<organism evidence="1">
    <name type="scientific">hydrothermal vent metagenome</name>
    <dbReference type="NCBI Taxonomy" id="652676"/>
    <lineage>
        <taxon>unclassified sequences</taxon>
        <taxon>metagenomes</taxon>
        <taxon>ecological metagenomes</taxon>
    </lineage>
</organism>
<dbReference type="Pfam" id="PF02622">
    <property type="entry name" value="DUF179"/>
    <property type="match status" value="1"/>
</dbReference>
<dbReference type="InterPro" id="IPR003774">
    <property type="entry name" value="AlgH-like"/>
</dbReference>
<dbReference type="SUPFAM" id="SSF143456">
    <property type="entry name" value="VC0467-like"/>
    <property type="match status" value="1"/>
</dbReference>
<reference evidence="1" key="1">
    <citation type="submission" date="2018-06" db="EMBL/GenBank/DDBJ databases">
        <authorList>
            <person name="Zhirakovskaya E."/>
        </authorList>
    </citation>
    <scope>NUCLEOTIDE SEQUENCE</scope>
</reference>
<dbReference type="GO" id="GO:0005829">
    <property type="term" value="C:cytosol"/>
    <property type="evidence" value="ECO:0007669"/>
    <property type="project" value="TreeGrafter"/>
</dbReference>
<dbReference type="AlphaFoldDB" id="A0A3B0TKX3"/>
<sequence length="182" mass="19446">MLIAMPSMGDPRFGRSVVFVCAHSKEGAMGIVVNKLVSGITFPDLLEQLDIEPSASPRPPLESFKVHFGGPVETARGFVLHSADYQLESSSMAIDHHVSLTATVDILKAIAAGEGPDHTLLALGYAGWSAGQLENEIRANGWLHCDADEDLLFNTDVERKYDQALAKIGVNPSFLSGEAGNA</sequence>
<evidence type="ECO:0000313" key="1">
    <source>
        <dbReference type="EMBL" id="VAW16823.1"/>
    </source>
</evidence>
<dbReference type="PANTHER" id="PTHR30327:SF1">
    <property type="entry name" value="UPF0301 PROTEIN YQGE"/>
    <property type="match status" value="1"/>
</dbReference>